<gene>
    <name evidence="2" type="ORF">PoB_004404900</name>
</gene>
<accession>A0AAV4BFA8</accession>
<name>A0AAV4BFA8_9GAST</name>
<proteinExistence type="predicted"/>
<dbReference type="EMBL" id="BLXT01004835">
    <property type="protein sequence ID" value="GFO17544.1"/>
    <property type="molecule type" value="Genomic_DNA"/>
</dbReference>
<feature type="region of interest" description="Disordered" evidence="1">
    <location>
        <begin position="1"/>
        <end position="64"/>
    </location>
</feature>
<evidence type="ECO:0000256" key="1">
    <source>
        <dbReference type="SAM" id="MobiDB-lite"/>
    </source>
</evidence>
<feature type="compositionally biased region" description="Basic and acidic residues" evidence="1">
    <location>
        <begin position="20"/>
        <end position="37"/>
    </location>
</feature>
<sequence>MEGAYLRNRRCECNGSPSGDKGDKNSNLKGYRRDRSRSPVHQRRDRGHRGGCNQSPALHGGGGVTDVVIMGVTGDVFMVRRSPEVHKLFLEVRNVGRYRRCVQHTEQYTGMHQRQ</sequence>
<keyword evidence="3" id="KW-1185">Reference proteome</keyword>
<reference evidence="2 3" key="1">
    <citation type="journal article" date="2021" name="Elife">
        <title>Chloroplast acquisition without the gene transfer in kleptoplastic sea slugs, Plakobranchus ocellatus.</title>
        <authorList>
            <person name="Maeda T."/>
            <person name="Takahashi S."/>
            <person name="Yoshida T."/>
            <person name="Shimamura S."/>
            <person name="Takaki Y."/>
            <person name="Nagai Y."/>
            <person name="Toyoda A."/>
            <person name="Suzuki Y."/>
            <person name="Arimoto A."/>
            <person name="Ishii H."/>
            <person name="Satoh N."/>
            <person name="Nishiyama T."/>
            <person name="Hasebe M."/>
            <person name="Maruyama T."/>
            <person name="Minagawa J."/>
            <person name="Obokata J."/>
            <person name="Shigenobu S."/>
        </authorList>
    </citation>
    <scope>NUCLEOTIDE SEQUENCE [LARGE SCALE GENOMIC DNA]</scope>
</reference>
<evidence type="ECO:0000313" key="3">
    <source>
        <dbReference type="Proteomes" id="UP000735302"/>
    </source>
</evidence>
<protein>
    <submittedName>
        <fullName evidence="2">Uncharacterized protein</fullName>
    </submittedName>
</protein>
<organism evidence="2 3">
    <name type="scientific">Plakobranchus ocellatus</name>
    <dbReference type="NCBI Taxonomy" id="259542"/>
    <lineage>
        <taxon>Eukaryota</taxon>
        <taxon>Metazoa</taxon>
        <taxon>Spiralia</taxon>
        <taxon>Lophotrochozoa</taxon>
        <taxon>Mollusca</taxon>
        <taxon>Gastropoda</taxon>
        <taxon>Heterobranchia</taxon>
        <taxon>Euthyneura</taxon>
        <taxon>Panpulmonata</taxon>
        <taxon>Sacoglossa</taxon>
        <taxon>Placobranchoidea</taxon>
        <taxon>Plakobranchidae</taxon>
        <taxon>Plakobranchus</taxon>
    </lineage>
</organism>
<dbReference type="Proteomes" id="UP000735302">
    <property type="component" value="Unassembled WGS sequence"/>
</dbReference>
<comment type="caution">
    <text evidence="2">The sequence shown here is derived from an EMBL/GenBank/DDBJ whole genome shotgun (WGS) entry which is preliminary data.</text>
</comment>
<dbReference type="AlphaFoldDB" id="A0AAV4BFA8"/>
<feature type="compositionally biased region" description="Basic residues" evidence="1">
    <location>
        <begin position="38"/>
        <end position="49"/>
    </location>
</feature>
<evidence type="ECO:0000313" key="2">
    <source>
        <dbReference type="EMBL" id="GFO17544.1"/>
    </source>
</evidence>